<keyword evidence="1" id="KW-0808">Transferase</keyword>
<name>A0A7T5UHS3_9BACT</name>
<gene>
    <name evidence="1" type="ORF">HYS17_05495</name>
</gene>
<evidence type="ECO:0000313" key="2">
    <source>
        <dbReference type="Proteomes" id="UP000595362"/>
    </source>
</evidence>
<dbReference type="InterPro" id="IPR016181">
    <property type="entry name" value="Acyl_CoA_acyltransferase"/>
</dbReference>
<dbReference type="SUPFAM" id="SSF55729">
    <property type="entry name" value="Acyl-CoA N-acyltransferases (Nat)"/>
    <property type="match status" value="1"/>
</dbReference>
<dbReference type="GO" id="GO:0016746">
    <property type="term" value="F:acyltransferase activity"/>
    <property type="evidence" value="ECO:0007669"/>
    <property type="project" value="UniProtKB-KW"/>
</dbReference>
<protein>
    <submittedName>
        <fullName evidence="1">PEP-CTERM/exosortase system-associated acyltransferase</fullName>
    </submittedName>
</protein>
<proteinExistence type="predicted"/>
<dbReference type="Pfam" id="PF13444">
    <property type="entry name" value="Acetyltransf_5"/>
    <property type="match status" value="1"/>
</dbReference>
<dbReference type="AlphaFoldDB" id="A0A7T5UHS3"/>
<dbReference type="Proteomes" id="UP000595362">
    <property type="component" value="Chromosome"/>
</dbReference>
<reference evidence="1 2" key="1">
    <citation type="submission" date="2020-07" db="EMBL/GenBank/DDBJ databases">
        <title>Huge and variable diversity of episymbiotic CPR bacteria and DPANN archaea in groundwater ecosystems.</title>
        <authorList>
            <person name="He C.Y."/>
            <person name="Keren R."/>
            <person name="Whittaker M."/>
            <person name="Farag I.F."/>
            <person name="Doudna J."/>
            <person name="Cate J.H.D."/>
            <person name="Banfield J.F."/>
        </authorList>
    </citation>
    <scope>NUCLEOTIDE SEQUENCE [LARGE SCALE GENOMIC DNA]</scope>
    <source>
        <strain evidence="1">NC_groundwater_70_Ag_B-0.1um_54_66</strain>
    </source>
</reference>
<dbReference type="Gene3D" id="3.40.630.30">
    <property type="match status" value="1"/>
</dbReference>
<keyword evidence="1" id="KW-0012">Acyltransferase</keyword>
<organism evidence="1 2">
    <name type="scientific">Micavibrio aeruginosavorus</name>
    <dbReference type="NCBI Taxonomy" id="349221"/>
    <lineage>
        <taxon>Bacteria</taxon>
        <taxon>Pseudomonadati</taxon>
        <taxon>Bdellovibrionota</taxon>
        <taxon>Bdellovibrionia</taxon>
        <taxon>Bdellovibrionales</taxon>
        <taxon>Pseudobdellovibrionaceae</taxon>
        <taxon>Micavibrio</taxon>
    </lineage>
</organism>
<evidence type="ECO:0000313" key="1">
    <source>
        <dbReference type="EMBL" id="QQG37216.1"/>
    </source>
</evidence>
<dbReference type="EMBL" id="CP066681">
    <property type="protein sequence ID" value="QQG37216.1"/>
    <property type="molecule type" value="Genomic_DNA"/>
</dbReference>
<accession>A0A7T5UHS3</accession>
<sequence>MPNSLTQLWPDRDESKKHCSLGRVYSHYFQTVVADTPDLQDAAHRLRYRIYCLENPGYENPDHHHDGRERDDYDNRSIHTLIRHKNSGEYIGVIRVVLPDKADARAQFPFQRAVDTPRVRVLASQHEFCEISRLGLIKDFRTQSGDSYKNHIDGMPVSTFVILGLVQGALKTSLENKTGNAFFIVEPKLLRALSMMGLSEHEALGEPVDYHGMRQAFSFNYLRNFERLKERNADLWSFMTGNGHLHRIAIDLERPQEKKPLYYRPLIA</sequence>
<dbReference type="NCBIfam" id="TIGR03694">
    <property type="entry name" value="exosort_acyl"/>
    <property type="match status" value="1"/>
</dbReference>
<dbReference type="InterPro" id="IPR022484">
    <property type="entry name" value="PEP-CTERM/exosrtase_acylTfrase"/>
</dbReference>